<evidence type="ECO:0000313" key="3">
    <source>
        <dbReference type="WBParaSite" id="ACRNAN_scaffold2831.g29778.t1"/>
    </source>
</evidence>
<name>A0A914DIU7_9BILA</name>
<sequence length="87" mass="10060">MANQFGQNAVEQLFKEIEALKTIGDYENIMCMLGWAMPEKTPCLVFEIANFDLLHYLSEFQTKAVEQVLYKEFLSILLQVIRGNLNI</sequence>
<dbReference type="AlphaFoldDB" id="A0A914DIU7"/>
<proteinExistence type="predicted"/>
<dbReference type="InterPro" id="IPR001245">
    <property type="entry name" value="Ser-Thr/Tyr_kinase_cat_dom"/>
</dbReference>
<protein>
    <submittedName>
        <fullName evidence="3">Serine-threonine/tyrosine-protein kinase catalytic domain-containing protein</fullName>
    </submittedName>
</protein>
<evidence type="ECO:0000313" key="2">
    <source>
        <dbReference type="Proteomes" id="UP000887540"/>
    </source>
</evidence>
<accession>A0A914DIU7</accession>
<dbReference type="InterPro" id="IPR011009">
    <property type="entry name" value="Kinase-like_dom_sf"/>
</dbReference>
<dbReference type="GO" id="GO:0004672">
    <property type="term" value="F:protein kinase activity"/>
    <property type="evidence" value="ECO:0007669"/>
    <property type="project" value="InterPro"/>
</dbReference>
<feature type="domain" description="Serine-threonine/tyrosine-protein kinase catalytic" evidence="1">
    <location>
        <begin position="5"/>
        <end position="83"/>
    </location>
</feature>
<dbReference type="WBParaSite" id="ACRNAN_scaffold2831.g29778.t1">
    <property type="protein sequence ID" value="ACRNAN_scaffold2831.g29778.t1"/>
    <property type="gene ID" value="ACRNAN_scaffold2831.g29778"/>
</dbReference>
<organism evidence="2 3">
    <name type="scientific">Acrobeloides nanus</name>
    <dbReference type="NCBI Taxonomy" id="290746"/>
    <lineage>
        <taxon>Eukaryota</taxon>
        <taxon>Metazoa</taxon>
        <taxon>Ecdysozoa</taxon>
        <taxon>Nematoda</taxon>
        <taxon>Chromadorea</taxon>
        <taxon>Rhabditida</taxon>
        <taxon>Tylenchina</taxon>
        <taxon>Cephalobomorpha</taxon>
        <taxon>Cephaloboidea</taxon>
        <taxon>Cephalobidae</taxon>
        <taxon>Acrobeloides</taxon>
    </lineage>
</organism>
<dbReference type="Proteomes" id="UP000887540">
    <property type="component" value="Unplaced"/>
</dbReference>
<dbReference type="Pfam" id="PF07714">
    <property type="entry name" value="PK_Tyr_Ser-Thr"/>
    <property type="match status" value="1"/>
</dbReference>
<dbReference type="SUPFAM" id="SSF56112">
    <property type="entry name" value="Protein kinase-like (PK-like)"/>
    <property type="match status" value="1"/>
</dbReference>
<keyword evidence="2" id="KW-1185">Reference proteome</keyword>
<dbReference type="Gene3D" id="3.30.200.20">
    <property type="entry name" value="Phosphorylase Kinase, domain 1"/>
    <property type="match status" value="1"/>
</dbReference>
<evidence type="ECO:0000259" key="1">
    <source>
        <dbReference type="Pfam" id="PF07714"/>
    </source>
</evidence>
<reference evidence="3" key="1">
    <citation type="submission" date="2022-11" db="UniProtKB">
        <authorList>
            <consortium name="WormBaseParasite"/>
        </authorList>
    </citation>
    <scope>IDENTIFICATION</scope>
</reference>